<evidence type="ECO:0000256" key="1">
    <source>
        <dbReference type="ARBA" id="ARBA00022723"/>
    </source>
</evidence>
<organism evidence="7 8">
    <name type="scientific">Tropilaelaps mercedesae</name>
    <dbReference type="NCBI Taxonomy" id="418985"/>
    <lineage>
        <taxon>Eukaryota</taxon>
        <taxon>Metazoa</taxon>
        <taxon>Ecdysozoa</taxon>
        <taxon>Arthropoda</taxon>
        <taxon>Chelicerata</taxon>
        <taxon>Arachnida</taxon>
        <taxon>Acari</taxon>
        <taxon>Parasitiformes</taxon>
        <taxon>Mesostigmata</taxon>
        <taxon>Gamasina</taxon>
        <taxon>Dermanyssoidea</taxon>
        <taxon>Laelapidae</taxon>
        <taxon>Tropilaelaps</taxon>
    </lineage>
</organism>
<dbReference type="GO" id="GO:0045944">
    <property type="term" value="P:positive regulation of transcription by RNA polymerase II"/>
    <property type="evidence" value="ECO:0007669"/>
    <property type="project" value="TreeGrafter"/>
</dbReference>
<keyword evidence="2" id="KW-0677">Repeat</keyword>
<dbReference type="SUPFAM" id="SSF57667">
    <property type="entry name" value="beta-beta-alpha zinc fingers"/>
    <property type="match status" value="1"/>
</dbReference>
<keyword evidence="1" id="KW-0479">Metal-binding</keyword>
<dbReference type="PROSITE" id="PS50157">
    <property type="entry name" value="ZINC_FINGER_C2H2_2"/>
    <property type="match status" value="1"/>
</dbReference>
<dbReference type="STRING" id="418985.A0A1V9X1P6"/>
<accession>A0A1V9X1P6</accession>
<dbReference type="Gene3D" id="3.30.160.60">
    <property type="entry name" value="Classic Zinc Finger"/>
    <property type="match status" value="1"/>
</dbReference>
<dbReference type="PANTHER" id="PTHR24403">
    <property type="entry name" value="ZINC FINGER PROTEIN"/>
    <property type="match status" value="1"/>
</dbReference>
<name>A0A1V9X1P6_9ACAR</name>
<evidence type="ECO:0000313" key="8">
    <source>
        <dbReference type="Proteomes" id="UP000192247"/>
    </source>
</evidence>
<evidence type="ECO:0000256" key="3">
    <source>
        <dbReference type="ARBA" id="ARBA00022771"/>
    </source>
</evidence>
<evidence type="ECO:0000313" key="7">
    <source>
        <dbReference type="EMBL" id="OQR67326.1"/>
    </source>
</evidence>
<feature type="domain" description="C2H2-type" evidence="6">
    <location>
        <begin position="68"/>
        <end position="96"/>
    </location>
</feature>
<keyword evidence="8" id="KW-1185">Reference proteome</keyword>
<dbReference type="InterPro" id="IPR036236">
    <property type="entry name" value="Znf_C2H2_sf"/>
</dbReference>
<evidence type="ECO:0000256" key="5">
    <source>
        <dbReference type="PROSITE-ProRule" id="PRU00042"/>
    </source>
</evidence>
<evidence type="ECO:0000259" key="6">
    <source>
        <dbReference type="PROSITE" id="PS50157"/>
    </source>
</evidence>
<dbReference type="EMBL" id="MNPL01029062">
    <property type="protein sequence ID" value="OQR67326.1"/>
    <property type="molecule type" value="Genomic_DNA"/>
</dbReference>
<dbReference type="PANTHER" id="PTHR24403:SF67">
    <property type="entry name" value="FI01116P-RELATED"/>
    <property type="match status" value="1"/>
</dbReference>
<evidence type="ECO:0000256" key="4">
    <source>
        <dbReference type="ARBA" id="ARBA00022833"/>
    </source>
</evidence>
<dbReference type="SMART" id="SM00355">
    <property type="entry name" value="ZnF_C2H2"/>
    <property type="match status" value="2"/>
</dbReference>
<proteinExistence type="predicted"/>
<dbReference type="GO" id="GO:0005634">
    <property type="term" value="C:nucleus"/>
    <property type="evidence" value="ECO:0007669"/>
    <property type="project" value="UniProtKB-ARBA"/>
</dbReference>
<evidence type="ECO:0000256" key="2">
    <source>
        <dbReference type="ARBA" id="ARBA00022737"/>
    </source>
</evidence>
<gene>
    <name evidence="7" type="ORF">BIW11_13587</name>
</gene>
<dbReference type="FunFam" id="3.30.160.60:FF:000446">
    <property type="entry name" value="Zinc finger protein"/>
    <property type="match status" value="1"/>
</dbReference>
<reference evidence="7 8" key="1">
    <citation type="journal article" date="2017" name="Gigascience">
        <title>Draft genome of the honey bee ectoparasitic mite, Tropilaelaps mercedesae, is shaped by the parasitic life history.</title>
        <authorList>
            <person name="Dong X."/>
            <person name="Armstrong S.D."/>
            <person name="Xia D."/>
            <person name="Makepeace B.L."/>
            <person name="Darby A.C."/>
            <person name="Kadowaki T."/>
        </authorList>
    </citation>
    <scope>NUCLEOTIDE SEQUENCE [LARGE SCALE GENOMIC DNA]</scope>
    <source>
        <strain evidence="7">Wuxi-XJTLU</strain>
    </source>
</reference>
<protein>
    <submittedName>
        <fullName evidence="7">Zinc finger protein-like</fullName>
    </submittedName>
</protein>
<comment type="caution">
    <text evidence="7">The sequence shown here is derived from an EMBL/GenBank/DDBJ whole genome shotgun (WGS) entry which is preliminary data.</text>
</comment>
<dbReference type="InterPro" id="IPR050688">
    <property type="entry name" value="Zinc_finger/UBP_domain"/>
</dbReference>
<dbReference type="AlphaFoldDB" id="A0A1V9X1P6"/>
<dbReference type="InterPro" id="IPR013087">
    <property type="entry name" value="Znf_C2H2_type"/>
</dbReference>
<keyword evidence="4" id="KW-0862">Zinc</keyword>
<dbReference type="InParanoid" id="A0A1V9X1P6"/>
<dbReference type="GO" id="GO:0008270">
    <property type="term" value="F:zinc ion binding"/>
    <property type="evidence" value="ECO:0007669"/>
    <property type="project" value="UniProtKB-KW"/>
</dbReference>
<sequence length="215" mass="22637">MCLVMKTISRCGRSISCLGLNLAPVVTSTVKEEQLASSRTTGPLAPFERSSPVLSSNGILTDRATGMHCCQFCGYVSSNRGNVTYHIRSKHTGERPFGCTFCDYRSSRKTTLRLHMKRHRPFVDVQSGNSTPNSGFVSPVSAISPIPAATSSQATTQASSDSLLSTLSSVSPIPTIASVTPLAALTAGISPLTLTGGSMDILRGVGIDLITGKSR</sequence>
<dbReference type="Proteomes" id="UP000192247">
    <property type="component" value="Unassembled WGS sequence"/>
</dbReference>
<keyword evidence="3 5" id="KW-0863">Zinc-finger</keyword>
<dbReference type="OrthoDB" id="1405595at2759"/>